<feature type="transmembrane region" description="Helical" evidence="6">
    <location>
        <begin position="347"/>
        <end position="368"/>
    </location>
</feature>
<keyword evidence="4 6" id="KW-1133">Transmembrane helix</keyword>
<keyword evidence="2" id="KW-1003">Cell membrane</keyword>
<evidence type="ECO:0000313" key="8">
    <source>
        <dbReference type="Proteomes" id="UP001055102"/>
    </source>
</evidence>
<reference evidence="7" key="1">
    <citation type="journal article" date="2021" name="Front. Microbiol.">
        <title>Comprehensive Comparative Genomics and Phenotyping of Methylobacterium Species.</title>
        <authorList>
            <person name="Alessa O."/>
            <person name="Ogura Y."/>
            <person name="Fujitani Y."/>
            <person name="Takami H."/>
            <person name="Hayashi T."/>
            <person name="Sahin N."/>
            <person name="Tani A."/>
        </authorList>
    </citation>
    <scope>NUCLEOTIDE SEQUENCE</scope>
    <source>
        <strain evidence="7">LMG 23639</strain>
    </source>
</reference>
<accession>A0ABQ4STB7</accession>
<feature type="transmembrane region" description="Helical" evidence="6">
    <location>
        <begin position="413"/>
        <end position="434"/>
    </location>
</feature>
<evidence type="ECO:0000256" key="2">
    <source>
        <dbReference type="ARBA" id="ARBA00022475"/>
    </source>
</evidence>
<keyword evidence="5 6" id="KW-0472">Membrane</keyword>
<comment type="caution">
    <text evidence="7">The sequence shown here is derived from an EMBL/GenBank/DDBJ whole genome shotgun (WGS) entry which is preliminary data.</text>
</comment>
<organism evidence="7 8">
    <name type="scientific">Methylobacterium jeotgali</name>
    <dbReference type="NCBI Taxonomy" id="381630"/>
    <lineage>
        <taxon>Bacteria</taxon>
        <taxon>Pseudomonadati</taxon>
        <taxon>Pseudomonadota</taxon>
        <taxon>Alphaproteobacteria</taxon>
        <taxon>Hyphomicrobiales</taxon>
        <taxon>Methylobacteriaceae</taxon>
        <taxon>Methylobacterium</taxon>
    </lineage>
</organism>
<keyword evidence="8" id="KW-1185">Reference proteome</keyword>
<feature type="transmembrane region" description="Helical" evidence="6">
    <location>
        <begin position="446"/>
        <end position="469"/>
    </location>
</feature>
<gene>
    <name evidence="7" type="ORF">AOPFMNJM_0373</name>
</gene>
<feature type="transmembrane region" description="Helical" evidence="6">
    <location>
        <begin position="130"/>
        <end position="156"/>
    </location>
</feature>
<evidence type="ECO:0000256" key="1">
    <source>
        <dbReference type="ARBA" id="ARBA00004651"/>
    </source>
</evidence>
<evidence type="ECO:0000256" key="4">
    <source>
        <dbReference type="ARBA" id="ARBA00022989"/>
    </source>
</evidence>
<feature type="transmembrane region" description="Helical" evidence="6">
    <location>
        <begin position="162"/>
        <end position="186"/>
    </location>
</feature>
<feature type="transmembrane region" description="Helical" evidence="6">
    <location>
        <begin position="7"/>
        <end position="27"/>
    </location>
</feature>
<dbReference type="RefSeq" id="WP_238273805.1">
    <property type="nucleotide sequence ID" value="NZ_BPQR01000006.1"/>
</dbReference>
<dbReference type="InterPro" id="IPR050833">
    <property type="entry name" value="Poly_Biosynth_Transport"/>
</dbReference>
<sequence length="476" mass="49642">MLTRHTITYVGSRGVAALLNLVSVAAFTRLAPVESYGTYLYIFSWGLVLYGATCQWPKFAFFALYDEKRGPGQVDTVVRMLGLALLATALLAGLAVAAGLVEGRMALAVVAATTGMTLFEGATEIARTRLAALPVGIAVLVRAVLVLTLGSLSLWLTRDPVWLALAVASANVIASLPPARVVWPMLDGHASLAEARRLLAYGWPLVFSFGIAALAQVLDRLVVGKSLGPGELGAYGAIADFLKQSFLVFGESIALSMISIAKRDARAGDAAASAGVLEEAARTLTLIAAFGTAFFLSFDDVVVAILLGPDYRAQALVLAPVLIAASVTMMFRAYYFGQVIYFTRTSHLDAIASLVMLVTVGGLSLVLIPRSGVYGAALAFAVGQLAGCLTFVLGSRFGPGGSRGPMPFPAADIAAIVAWTLLCAGVVAAIGHLPDGHSPLARGVQFLVLVAGFLAAVWRLDLAGIPAAIRGIRRPA</sequence>
<protein>
    <recommendedName>
        <fullName evidence="9">Polysaccharide biosynthesis protein</fullName>
    </recommendedName>
</protein>
<evidence type="ECO:0000256" key="3">
    <source>
        <dbReference type="ARBA" id="ARBA00022692"/>
    </source>
</evidence>
<name>A0ABQ4STB7_9HYPH</name>
<feature type="transmembrane region" description="Helical" evidence="6">
    <location>
        <begin position="77"/>
        <end position="99"/>
    </location>
</feature>
<feature type="transmembrane region" description="Helical" evidence="6">
    <location>
        <begin position="374"/>
        <end position="393"/>
    </location>
</feature>
<proteinExistence type="predicted"/>
<feature type="transmembrane region" description="Helical" evidence="6">
    <location>
        <begin position="283"/>
        <end position="307"/>
    </location>
</feature>
<evidence type="ECO:0000256" key="6">
    <source>
        <dbReference type="SAM" id="Phobius"/>
    </source>
</evidence>
<dbReference type="EMBL" id="BPQR01000006">
    <property type="protein sequence ID" value="GJE05078.1"/>
    <property type="molecule type" value="Genomic_DNA"/>
</dbReference>
<dbReference type="Pfam" id="PF13440">
    <property type="entry name" value="Polysacc_synt_3"/>
    <property type="match status" value="1"/>
</dbReference>
<dbReference type="PANTHER" id="PTHR30250:SF31">
    <property type="entry name" value="INNER MEMBRANE PROTEIN YGHQ"/>
    <property type="match status" value="1"/>
</dbReference>
<comment type="subcellular location">
    <subcellularLocation>
        <location evidence="1">Cell membrane</location>
        <topology evidence="1">Multi-pass membrane protein</topology>
    </subcellularLocation>
</comment>
<feature type="transmembrane region" description="Helical" evidence="6">
    <location>
        <begin position="39"/>
        <end position="65"/>
    </location>
</feature>
<dbReference type="Proteomes" id="UP001055102">
    <property type="component" value="Unassembled WGS sequence"/>
</dbReference>
<feature type="transmembrane region" description="Helical" evidence="6">
    <location>
        <begin position="198"/>
        <end position="218"/>
    </location>
</feature>
<reference evidence="7" key="2">
    <citation type="submission" date="2021-08" db="EMBL/GenBank/DDBJ databases">
        <authorList>
            <person name="Tani A."/>
            <person name="Ola A."/>
            <person name="Ogura Y."/>
            <person name="Katsura K."/>
            <person name="Hayashi T."/>
        </authorList>
    </citation>
    <scope>NUCLEOTIDE SEQUENCE</scope>
    <source>
        <strain evidence="7">LMG 23639</strain>
    </source>
</reference>
<feature type="transmembrane region" description="Helical" evidence="6">
    <location>
        <begin position="313"/>
        <end position="335"/>
    </location>
</feature>
<keyword evidence="3 6" id="KW-0812">Transmembrane</keyword>
<evidence type="ECO:0000256" key="5">
    <source>
        <dbReference type="ARBA" id="ARBA00023136"/>
    </source>
</evidence>
<evidence type="ECO:0008006" key="9">
    <source>
        <dbReference type="Google" id="ProtNLM"/>
    </source>
</evidence>
<dbReference type="PANTHER" id="PTHR30250">
    <property type="entry name" value="PST FAMILY PREDICTED COLANIC ACID TRANSPORTER"/>
    <property type="match status" value="1"/>
</dbReference>
<evidence type="ECO:0000313" key="7">
    <source>
        <dbReference type="EMBL" id="GJE05078.1"/>
    </source>
</evidence>